<name>A0A8J7FRB3_9FLAO</name>
<comment type="caution">
    <text evidence="4">The sequence shown here is derived from an EMBL/GenBank/DDBJ whole genome shotgun (WGS) entry which is preliminary data.</text>
</comment>
<gene>
    <name evidence="4" type="ORF">IM532_13415</name>
</gene>
<dbReference type="FunFam" id="3.40.50.720:FF:000084">
    <property type="entry name" value="Short-chain dehydrogenase reductase"/>
    <property type="match status" value="1"/>
</dbReference>
<dbReference type="NCBIfam" id="NF006114">
    <property type="entry name" value="PRK08263.1"/>
    <property type="match status" value="1"/>
</dbReference>
<evidence type="ECO:0000256" key="1">
    <source>
        <dbReference type="ARBA" id="ARBA00006484"/>
    </source>
</evidence>
<dbReference type="InterPro" id="IPR051911">
    <property type="entry name" value="SDR_oxidoreductase"/>
</dbReference>
<dbReference type="CDD" id="cd05374">
    <property type="entry name" value="17beta-HSD-like_SDR_c"/>
    <property type="match status" value="1"/>
</dbReference>
<dbReference type="InterPro" id="IPR020904">
    <property type="entry name" value="Sc_DH/Rdtase_CS"/>
</dbReference>
<evidence type="ECO:0000256" key="3">
    <source>
        <dbReference type="RuleBase" id="RU000363"/>
    </source>
</evidence>
<dbReference type="PRINTS" id="PR00080">
    <property type="entry name" value="SDRFAMILY"/>
</dbReference>
<evidence type="ECO:0000256" key="2">
    <source>
        <dbReference type="ARBA" id="ARBA00023002"/>
    </source>
</evidence>
<dbReference type="PANTHER" id="PTHR43976:SF16">
    <property type="entry name" value="SHORT-CHAIN DEHYDROGENASE_REDUCTASE FAMILY PROTEIN"/>
    <property type="match status" value="1"/>
</dbReference>
<organism evidence="4 5">
    <name type="scientific">Faecalibacter rhinopitheci</name>
    <dbReference type="NCBI Taxonomy" id="2779678"/>
    <lineage>
        <taxon>Bacteria</taxon>
        <taxon>Pseudomonadati</taxon>
        <taxon>Bacteroidota</taxon>
        <taxon>Flavobacteriia</taxon>
        <taxon>Flavobacteriales</taxon>
        <taxon>Weeksellaceae</taxon>
        <taxon>Faecalibacter</taxon>
    </lineage>
</organism>
<keyword evidence="5" id="KW-1185">Reference proteome</keyword>
<dbReference type="PROSITE" id="PS00061">
    <property type="entry name" value="ADH_SHORT"/>
    <property type="match status" value="1"/>
</dbReference>
<dbReference type="RefSeq" id="WP_194184008.1">
    <property type="nucleotide sequence ID" value="NZ_JADGIK010000023.1"/>
</dbReference>
<accession>A0A8J7FRB3</accession>
<dbReference type="InterPro" id="IPR036291">
    <property type="entry name" value="NAD(P)-bd_dom_sf"/>
</dbReference>
<dbReference type="EMBL" id="JADGIK010000023">
    <property type="protein sequence ID" value="MBF0598424.1"/>
    <property type="molecule type" value="Genomic_DNA"/>
</dbReference>
<dbReference type="Pfam" id="PF00106">
    <property type="entry name" value="adh_short"/>
    <property type="match status" value="1"/>
</dbReference>
<evidence type="ECO:0000313" key="5">
    <source>
        <dbReference type="Proteomes" id="UP000608754"/>
    </source>
</evidence>
<dbReference type="Proteomes" id="UP000608754">
    <property type="component" value="Unassembled WGS sequence"/>
</dbReference>
<protein>
    <submittedName>
        <fullName evidence="4">SDR family NAD(P)-dependent oxidoreductase</fullName>
    </submittedName>
</protein>
<dbReference type="SUPFAM" id="SSF51735">
    <property type="entry name" value="NAD(P)-binding Rossmann-fold domains"/>
    <property type="match status" value="1"/>
</dbReference>
<dbReference type="GO" id="GO:0016491">
    <property type="term" value="F:oxidoreductase activity"/>
    <property type="evidence" value="ECO:0007669"/>
    <property type="project" value="UniProtKB-KW"/>
</dbReference>
<dbReference type="InterPro" id="IPR002347">
    <property type="entry name" value="SDR_fam"/>
</dbReference>
<sequence length="277" mass="30779">MNNQKVWLITGASKGLGLALTKLALSQGHKVIATSRNIENFKTSLTENKELFLPLKVDITSDKEVKDAVEKGIKKFGKIDVIVNNAGYCLVGSMEEMTDEEFRKTVDVNLFGTVNVIRNVLPYLRQQQSGHIINISSNAGYVGFANATSYNASKFAVIGLSEGLASEVSPFGIKVTVVAPGQFRTNFMEKGSMIFAENKIDVYGLEKAEKMWSEFSGQQIGDPDKLVKILTNIVELENPPLRLLLGPDTLELLQQQRDKEMKEFEAWKHLTLSTNFD</sequence>
<proteinExistence type="inferred from homology"/>
<dbReference type="NCBIfam" id="NF004824">
    <property type="entry name" value="PRK06180.1"/>
    <property type="match status" value="1"/>
</dbReference>
<evidence type="ECO:0000313" key="4">
    <source>
        <dbReference type="EMBL" id="MBF0598424.1"/>
    </source>
</evidence>
<dbReference type="Gene3D" id="3.40.50.720">
    <property type="entry name" value="NAD(P)-binding Rossmann-like Domain"/>
    <property type="match status" value="1"/>
</dbReference>
<reference evidence="4" key="1">
    <citation type="submission" date="2020-10" db="EMBL/GenBank/DDBJ databases">
        <authorList>
            <person name="Lu T."/>
            <person name="Wang Q."/>
            <person name="Han X."/>
        </authorList>
    </citation>
    <scope>NUCLEOTIDE SEQUENCE</scope>
    <source>
        <strain evidence="4">WQ 117</strain>
    </source>
</reference>
<dbReference type="AlphaFoldDB" id="A0A8J7FRB3"/>
<dbReference type="PANTHER" id="PTHR43976">
    <property type="entry name" value="SHORT CHAIN DEHYDROGENASE"/>
    <property type="match status" value="1"/>
</dbReference>
<dbReference type="PRINTS" id="PR00081">
    <property type="entry name" value="GDHRDH"/>
</dbReference>
<keyword evidence="2" id="KW-0560">Oxidoreductase</keyword>
<comment type="similarity">
    <text evidence="1 3">Belongs to the short-chain dehydrogenases/reductases (SDR) family.</text>
</comment>